<keyword evidence="2" id="KW-1185">Reference proteome</keyword>
<accession>A0A2T1NA18</accession>
<dbReference type="AlphaFoldDB" id="A0A2T1NA18"/>
<reference evidence="1 2" key="1">
    <citation type="submission" date="2018-03" db="EMBL/GenBank/DDBJ databases">
        <title>Mesoflavibacter sp. HG37 and Mesoflavibacter sp. HG96 sp.nov., two marine bacteria isolated from seawater of Western Pacific Ocean.</title>
        <authorList>
            <person name="Cheng H."/>
            <person name="Wu Y.-H."/>
            <person name="Guo L.-L."/>
            <person name="Xu X.-W."/>
        </authorList>
    </citation>
    <scope>NUCLEOTIDE SEQUENCE [LARGE SCALE GENOMIC DNA]</scope>
    <source>
        <strain evidence="1 2">KCTC 32269</strain>
    </source>
</reference>
<dbReference type="EMBL" id="PXOQ01000009">
    <property type="protein sequence ID" value="PSG88695.1"/>
    <property type="molecule type" value="Genomic_DNA"/>
</dbReference>
<protein>
    <submittedName>
        <fullName evidence="1">Septum formation inhibitor Maf</fullName>
    </submittedName>
</protein>
<organism evidence="1 2">
    <name type="scientific">Aurantibacter aestuarii</name>
    <dbReference type="NCBI Taxonomy" id="1266046"/>
    <lineage>
        <taxon>Bacteria</taxon>
        <taxon>Pseudomonadati</taxon>
        <taxon>Bacteroidota</taxon>
        <taxon>Flavobacteriia</taxon>
        <taxon>Flavobacteriales</taxon>
        <taxon>Flavobacteriaceae</taxon>
        <taxon>Aurantibacter</taxon>
    </lineage>
</organism>
<gene>
    <name evidence="1" type="ORF">C7H52_10420</name>
</gene>
<dbReference type="RefSeq" id="WP_106463835.1">
    <property type="nucleotide sequence ID" value="NZ_PXOQ01000009.1"/>
</dbReference>
<evidence type="ECO:0000313" key="2">
    <source>
        <dbReference type="Proteomes" id="UP000238426"/>
    </source>
</evidence>
<dbReference type="Proteomes" id="UP000238426">
    <property type="component" value="Unassembled WGS sequence"/>
</dbReference>
<evidence type="ECO:0000313" key="1">
    <source>
        <dbReference type="EMBL" id="PSG88695.1"/>
    </source>
</evidence>
<sequence length="302" mass="35107">MKYLLGIIFCSLILCSGCKKEEQSQEPIITEEDLKPNNPETFDEPKPLTQQFKDYWYAGEAEISSYDLEQYRYGEKRTGSAVLIYVTEPFLKNKQVKSNKSNPENIPVLKLNSTKNFLTGIYPYSIMQSVFYPVGNNSFALKATASVQEWCGQTYTQLNNRKQFEVMSHSYFEGEADQKFTLEKTVLENELWAQLRIDPKSLPTGSFELIPSLEYLNLYHKPLQAYKATAELKNNSYSITYLEINRKLTINFSENFPYIIESWEEVVDNKTSTGKLKTTIKSNYWNKNSNNDLHFREILQLQ</sequence>
<dbReference type="OrthoDB" id="5496093at2"/>
<comment type="caution">
    <text evidence="1">The sequence shown here is derived from an EMBL/GenBank/DDBJ whole genome shotgun (WGS) entry which is preliminary data.</text>
</comment>
<name>A0A2T1NA18_9FLAO</name>
<proteinExistence type="predicted"/>